<dbReference type="EMBL" id="SNRW01034980">
    <property type="protein sequence ID" value="KAA6355216.1"/>
    <property type="molecule type" value="Genomic_DNA"/>
</dbReference>
<proteinExistence type="predicted"/>
<gene>
    <name evidence="1" type="ORF">EZS28_049257</name>
</gene>
<evidence type="ECO:0000313" key="1">
    <source>
        <dbReference type="EMBL" id="KAA6355216.1"/>
    </source>
</evidence>
<comment type="caution">
    <text evidence="1">The sequence shown here is derived from an EMBL/GenBank/DDBJ whole genome shotgun (WGS) entry which is preliminary data.</text>
</comment>
<feature type="non-terminal residue" evidence="1">
    <location>
        <position position="14"/>
    </location>
</feature>
<reference evidence="1 2" key="1">
    <citation type="submission" date="2019-03" db="EMBL/GenBank/DDBJ databases">
        <title>Single cell metagenomics reveals metabolic interactions within the superorganism composed of flagellate Streblomastix strix and complex community of Bacteroidetes bacteria on its surface.</title>
        <authorList>
            <person name="Treitli S.C."/>
            <person name="Kolisko M."/>
            <person name="Husnik F."/>
            <person name="Keeling P."/>
            <person name="Hampl V."/>
        </authorList>
    </citation>
    <scope>NUCLEOTIDE SEQUENCE [LARGE SCALE GENOMIC DNA]</scope>
    <source>
        <strain evidence="1">ST1C</strain>
    </source>
</reference>
<sequence length="14" mass="1476">MPTIIKSPTVNSST</sequence>
<organism evidence="1 2">
    <name type="scientific">Streblomastix strix</name>
    <dbReference type="NCBI Taxonomy" id="222440"/>
    <lineage>
        <taxon>Eukaryota</taxon>
        <taxon>Metamonada</taxon>
        <taxon>Preaxostyla</taxon>
        <taxon>Oxymonadida</taxon>
        <taxon>Streblomastigidae</taxon>
        <taxon>Streblomastix</taxon>
    </lineage>
</organism>
<dbReference type="Proteomes" id="UP000324800">
    <property type="component" value="Unassembled WGS sequence"/>
</dbReference>
<accession>A0A5J4T9W9</accession>
<protein>
    <submittedName>
        <fullName evidence="1">Uncharacterized protein</fullName>
    </submittedName>
</protein>
<evidence type="ECO:0000313" key="2">
    <source>
        <dbReference type="Proteomes" id="UP000324800"/>
    </source>
</evidence>
<name>A0A5J4T9W9_9EUKA</name>